<evidence type="ECO:0000259" key="1">
    <source>
        <dbReference type="Pfam" id="PF01370"/>
    </source>
</evidence>
<protein>
    <submittedName>
        <fullName evidence="2">SDR family oxidoreductase</fullName>
    </submittedName>
</protein>
<dbReference type="InterPro" id="IPR051783">
    <property type="entry name" value="NAD(P)-dependent_oxidoreduct"/>
</dbReference>
<dbReference type="RefSeq" id="WP_230607794.1">
    <property type="nucleotide sequence ID" value="NZ_JAJNAG010000002.1"/>
</dbReference>
<dbReference type="PANTHER" id="PTHR48079:SF6">
    <property type="entry name" value="NAD(P)-BINDING DOMAIN-CONTAINING PROTEIN-RELATED"/>
    <property type="match status" value="1"/>
</dbReference>
<dbReference type="GO" id="GO:0005737">
    <property type="term" value="C:cytoplasm"/>
    <property type="evidence" value="ECO:0007669"/>
    <property type="project" value="TreeGrafter"/>
</dbReference>
<feature type="domain" description="NAD-dependent epimerase/dehydratase" evidence="1">
    <location>
        <begin position="5"/>
        <end position="203"/>
    </location>
</feature>
<dbReference type="PANTHER" id="PTHR48079">
    <property type="entry name" value="PROTEIN YEEZ"/>
    <property type="match status" value="1"/>
</dbReference>
<sequence>MDFTIFGGNGFIGSVVVKYLINQGYSVWIPERNDSSIFIKNLGVVIYCAGNGDCVKTPFNVYEANVNLLSELLQKANFSKLLYISSTRIYMNNVSANENDDIRICVNDSRRLFNLTKLLAEELCLRSSRDVFILRPSNVYGITLNSPLFLPTITRNAINNGKVDMYVPMSYSKDYVSVDDVALTTILLAKNDIPIKEKIINVASGYNVSAKEIADILHKKTNCEIIWHDIDFAEEYFPRIEVDNLLKYIPEYNPRKILDDLNYMIDDFKSSMKNNL</sequence>
<name>A0A9X1MTL3_9GAMM</name>
<dbReference type="SUPFAM" id="SSF51735">
    <property type="entry name" value="NAD(P)-binding Rossmann-fold domains"/>
    <property type="match status" value="1"/>
</dbReference>
<evidence type="ECO:0000313" key="3">
    <source>
        <dbReference type="Proteomes" id="UP001139171"/>
    </source>
</evidence>
<dbReference type="EMBL" id="JAJNAG010000002">
    <property type="protein sequence ID" value="MCD1124784.1"/>
    <property type="molecule type" value="Genomic_DNA"/>
</dbReference>
<reference evidence="2" key="1">
    <citation type="submission" date="2021-11" db="EMBL/GenBank/DDBJ databases">
        <title>Jinshanibacter sp. isolated from one year old Eriocheir sinensis.</title>
        <authorList>
            <person name="Li J.-Y."/>
            <person name="He W."/>
            <person name="Gao T.-H."/>
        </authorList>
    </citation>
    <scope>NUCLEOTIDE SEQUENCE</scope>
    <source>
        <strain evidence="2">LJY008</strain>
    </source>
</reference>
<dbReference type="CDD" id="cd08946">
    <property type="entry name" value="SDR_e"/>
    <property type="match status" value="1"/>
</dbReference>
<evidence type="ECO:0000313" key="2">
    <source>
        <dbReference type="EMBL" id="MCD1124784.1"/>
    </source>
</evidence>
<dbReference type="Gene3D" id="3.40.50.720">
    <property type="entry name" value="NAD(P)-binding Rossmann-like Domain"/>
    <property type="match status" value="1"/>
</dbReference>
<keyword evidence="3" id="KW-1185">Reference proteome</keyword>
<dbReference type="GO" id="GO:0004029">
    <property type="term" value="F:aldehyde dehydrogenase (NAD+) activity"/>
    <property type="evidence" value="ECO:0007669"/>
    <property type="project" value="TreeGrafter"/>
</dbReference>
<dbReference type="Proteomes" id="UP001139171">
    <property type="component" value="Unassembled WGS sequence"/>
</dbReference>
<comment type="caution">
    <text evidence="2">The sequence shown here is derived from an EMBL/GenBank/DDBJ whole genome shotgun (WGS) entry which is preliminary data.</text>
</comment>
<organism evidence="2 3">
    <name type="scientific">Limnobaculum eriocheiris</name>
    <dbReference type="NCBI Taxonomy" id="2897391"/>
    <lineage>
        <taxon>Bacteria</taxon>
        <taxon>Pseudomonadati</taxon>
        <taxon>Pseudomonadota</taxon>
        <taxon>Gammaproteobacteria</taxon>
        <taxon>Enterobacterales</taxon>
        <taxon>Budviciaceae</taxon>
        <taxon>Limnobaculum</taxon>
    </lineage>
</organism>
<proteinExistence type="predicted"/>
<gene>
    <name evidence="2" type="ORF">LPW36_01835</name>
</gene>
<dbReference type="InterPro" id="IPR001509">
    <property type="entry name" value="Epimerase_deHydtase"/>
</dbReference>
<accession>A0A9X1MTL3</accession>
<dbReference type="AlphaFoldDB" id="A0A9X1MTL3"/>
<dbReference type="Pfam" id="PF01370">
    <property type="entry name" value="Epimerase"/>
    <property type="match status" value="1"/>
</dbReference>
<dbReference type="InterPro" id="IPR036291">
    <property type="entry name" value="NAD(P)-bd_dom_sf"/>
</dbReference>